<comment type="similarity">
    <text evidence="5">Belongs to the SAT4 family.</text>
</comment>
<feature type="transmembrane region" description="Helical" evidence="7">
    <location>
        <begin position="273"/>
        <end position="291"/>
    </location>
</feature>
<dbReference type="PANTHER" id="PTHR33048">
    <property type="entry name" value="PTH11-LIKE INTEGRAL MEMBRANE PROTEIN (AFU_ORTHOLOGUE AFUA_5G11245)"/>
    <property type="match status" value="1"/>
</dbReference>
<gene>
    <name evidence="9" type="ORF">EYC84_006871</name>
</gene>
<evidence type="ECO:0000313" key="10">
    <source>
        <dbReference type="Proteomes" id="UP000322873"/>
    </source>
</evidence>
<evidence type="ECO:0000256" key="3">
    <source>
        <dbReference type="ARBA" id="ARBA00022989"/>
    </source>
</evidence>
<dbReference type="PANTHER" id="PTHR33048:SF157">
    <property type="entry name" value="INTEGRAL MEMBRANE PROTEIN"/>
    <property type="match status" value="1"/>
</dbReference>
<comment type="caution">
    <text evidence="9">The sequence shown here is derived from an EMBL/GenBank/DDBJ whole genome shotgun (WGS) entry which is preliminary data.</text>
</comment>
<sequence>MRKTWRQFSSIVSLVQTNVPILNAEQKLASVGCEDKNFGALKEDEEEWSQTSGFAPWLRHIQCETLRLFSSKLRLGQNFLTKRRSNELMLEKRRKQSSARCQLTVSDPQIHGFDISLWKRYRATASGALYAVYLHGKCMVSRVEREIWWRVHKGSVLLGNRWLSILNGHTITGYHGRRNLVTQYWLGLSISFMEICNITRMHPFCTLESIALRLSRETKFLLDTPASFKMADLQIHANLTIAAAAVFIPVCSATVGLRVYARHLKKVGLGADDYLIMAALVFVIGMGIAIMTEVGLKQLGYPAPAHPPKSGNPIPMSHFGPENSCRFLPSASTIVEKEHCVDTSKLHNAFAISDVVTDFIIISLPVPMIFGLHLTVARKIGILAIFSLGALTIAASIVRMTVFIQATAVNYDPHADFEFICTSGLYCVQSAISLRSMRSSSQHPSNENGANGSERNMYANHMYGNMHGGMETKLEPWTTGHGSDTQHITAHAEGPARYEREGELENGFADAEGEGLKSKRVIVVTNSFESREGLA</sequence>
<keyword evidence="2 7" id="KW-0812">Transmembrane</keyword>
<feature type="domain" description="Rhodopsin" evidence="8">
    <location>
        <begin position="337"/>
        <end position="417"/>
    </location>
</feature>
<evidence type="ECO:0000313" key="9">
    <source>
        <dbReference type="EMBL" id="KAA8576822.1"/>
    </source>
</evidence>
<evidence type="ECO:0000256" key="7">
    <source>
        <dbReference type="SAM" id="Phobius"/>
    </source>
</evidence>
<organism evidence="9 10">
    <name type="scientific">Monilinia fructicola</name>
    <name type="common">Brown rot fungus</name>
    <name type="synonym">Ciboria fructicola</name>
    <dbReference type="NCBI Taxonomy" id="38448"/>
    <lineage>
        <taxon>Eukaryota</taxon>
        <taxon>Fungi</taxon>
        <taxon>Dikarya</taxon>
        <taxon>Ascomycota</taxon>
        <taxon>Pezizomycotina</taxon>
        <taxon>Leotiomycetes</taxon>
        <taxon>Helotiales</taxon>
        <taxon>Sclerotiniaceae</taxon>
        <taxon>Monilinia</taxon>
    </lineage>
</organism>
<dbReference type="Pfam" id="PF20684">
    <property type="entry name" value="Fung_rhodopsin"/>
    <property type="match status" value="1"/>
</dbReference>
<keyword evidence="4 7" id="KW-0472">Membrane</keyword>
<reference evidence="9 10" key="1">
    <citation type="submission" date="2019-06" db="EMBL/GenBank/DDBJ databases">
        <title>Genome Sequence of the Brown Rot Fungal Pathogen Monilinia fructicola.</title>
        <authorList>
            <person name="De Miccolis Angelini R.M."/>
            <person name="Landi L."/>
            <person name="Abate D."/>
            <person name="Pollastro S."/>
            <person name="Romanazzi G."/>
            <person name="Faretra F."/>
        </authorList>
    </citation>
    <scope>NUCLEOTIDE SEQUENCE [LARGE SCALE GENOMIC DNA]</scope>
    <source>
        <strain evidence="9 10">Mfrc123</strain>
    </source>
</reference>
<feature type="region of interest" description="Disordered" evidence="6">
    <location>
        <begin position="438"/>
        <end position="457"/>
    </location>
</feature>
<dbReference type="GO" id="GO:0016020">
    <property type="term" value="C:membrane"/>
    <property type="evidence" value="ECO:0007669"/>
    <property type="project" value="UniProtKB-SubCell"/>
</dbReference>
<dbReference type="Proteomes" id="UP000322873">
    <property type="component" value="Unassembled WGS sequence"/>
</dbReference>
<evidence type="ECO:0000256" key="6">
    <source>
        <dbReference type="SAM" id="MobiDB-lite"/>
    </source>
</evidence>
<feature type="transmembrane region" description="Helical" evidence="7">
    <location>
        <begin position="355"/>
        <end position="374"/>
    </location>
</feature>
<feature type="transmembrane region" description="Helical" evidence="7">
    <location>
        <begin position="380"/>
        <end position="398"/>
    </location>
</feature>
<evidence type="ECO:0000256" key="4">
    <source>
        <dbReference type="ARBA" id="ARBA00023136"/>
    </source>
</evidence>
<protein>
    <recommendedName>
        <fullName evidence="8">Rhodopsin domain-containing protein</fullName>
    </recommendedName>
</protein>
<evidence type="ECO:0000256" key="1">
    <source>
        <dbReference type="ARBA" id="ARBA00004141"/>
    </source>
</evidence>
<name>A0A5M9K9P8_MONFR</name>
<dbReference type="InterPro" id="IPR052337">
    <property type="entry name" value="SAT4-like"/>
</dbReference>
<evidence type="ECO:0000256" key="5">
    <source>
        <dbReference type="ARBA" id="ARBA00038359"/>
    </source>
</evidence>
<feature type="transmembrane region" description="Helical" evidence="7">
    <location>
        <begin position="239"/>
        <end position="261"/>
    </location>
</feature>
<dbReference type="InterPro" id="IPR049326">
    <property type="entry name" value="Rhodopsin_dom_fungi"/>
</dbReference>
<dbReference type="VEuPathDB" id="FungiDB:MFRU_014g00870"/>
<dbReference type="EMBL" id="VICG01000001">
    <property type="protein sequence ID" value="KAA8576822.1"/>
    <property type="molecule type" value="Genomic_DNA"/>
</dbReference>
<evidence type="ECO:0000256" key="2">
    <source>
        <dbReference type="ARBA" id="ARBA00022692"/>
    </source>
</evidence>
<keyword evidence="10" id="KW-1185">Reference proteome</keyword>
<proteinExistence type="inferred from homology"/>
<accession>A0A5M9K9P8</accession>
<dbReference type="AlphaFoldDB" id="A0A5M9K9P8"/>
<comment type="subcellular location">
    <subcellularLocation>
        <location evidence="1">Membrane</location>
        <topology evidence="1">Multi-pass membrane protein</topology>
    </subcellularLocation>
</comment>
<evidence type="ECO:0000259" key="8">
    <source>
        <dbReference type="Pfam" id="PF20684"/>
    </source>
</evidence>
<keyword evidence="3 7" id="KW-1133">Transmembrane helix</keyword>